<evidence type="ECO:0000256" key="3">
    <source>
        <dbReference type="SAM" id="MobiDB-lite"/>
    </source>
</evidence>
<dbReference type="GO" id="GO:0004865">
    <property type="term" value="F:protein serine/threonine phosphatase inhibitor activity"/>
    <property type="evidence" value="ECO:0007669"/>
    <property type="project" value="InterPro"/>
</dbReference>
<sequence>MELRNETSSGEQLITTAEGRINPPLLLRASVDVPSTAGEPSTSHGIRWLEGTVDNEFLGRKKSNCCCIYKKPRRWDESSSSSSSSDDTSDDENGAKPVRHTHCTEHCRGHTKHCYRKKNTQSAESQQETQVATEQIPNGSSLPERSTPAETPNHSLST</sequence>
<evidence type="ECO:0000313" key="4">
    <source>
        <dbReference type="EMBL" id="KAA0194116.1"/>
    </source>
</evidence>
<gene>
    <name evidence="4" type="ORF">FBUS_06491</name>
</gene>
<proteinExistence type="predicted"/>
<accession>A0A8E0RZY2</accession>
<dbReference type="InterPro" id="IPR011107">
    <property type="entry name" value="PPI_Ypi1"/>
</dbReference>
<dbReference type="AlphaFoldDB" id="A0A8E0RZY2"/>
<dbReference type="Pfam" id="PF07491">
    <property type="entry name" value="PPI_Ypi1"/>
    <property type="match status" value="1"/>
</dbReference>
<dbReference type="GO" id="GO:0008157">
    <property type="term" value="F:protein phosphatase 1 binding"/>
    <property type="evidence" value="ECO:0007669"/>
    <property type="project" value="TreeGrafter"/>
</dbReference>
<evidence type="ECO:0000256" key="1">
    <source>
        <dbReference type="ARBA" id="ARBA00021994"/>
    </source>
</evidence>
<dbReference type="OrthoDB" id="307488at2759"/>
<reference evidence="4" key="1">
    <citation type="submission" date="2019-05" db="EMBL/GenBank/DDBJ databases">
        <title>Annotation for the trematode Fasciolopsis buski.</title>
        <authorList>
            <person name="Choi Y.-J."/>
        </authorList>
    </citation>
    <scope>NUCLEOTIDE SEQUENCE</scope>
    <source>
        <strain evidence="4">HT</strain>
        <tissue evidence="4">Whole worm</tissue>
    </source>
</reference>
<dbReference type="PANTHER" id="PTHR20835:SF0">
    <property type="entry name" value="E3 UBIQUITIN-PROTEIN LIGASE PPP1R11"/>
    <property type="match status" value="1"/>
</dbReference>
<dbReference type="EMBL" id="LUCM01004606">
    <property type="protein sequence ID" value="KAA0194116.1"/>
    <property type="molecule type" value="Genomic_DNA"/>
</dbReference>
<dbReference type="Proteomes" id="UP000728185">
    <property type="component" value="Unassembled WGS sequence"/>
</dbReference>
<evidence type="ECO:0000313" key="5">
    <source>
        <dbReference type="Proteomes" id="UP000728185"/>
    </source>
</evidence>
<evidence type="ECO:0000256" key="2">
    <source>
        <dbReference type="ARBA" id="ARBA00031039"/>
    </source>
</evidence>
<feature type="compositionally biased region" description="Basic residues" evidence="3">
    <location>
        <begin position="109"/>
        <end position="119"/>
    </location>
</feature>
<feature type="compositionally biased region" description="Polar residues" evidence="3">
    <location>
        <begin position="120"/>
        <end position="158"/>
    </location>
</feature>
<organism evidence="4 5">
    <name type="scientific">Fasciolopsis buskii</name>
    <dbReference type="NCBI Taxonomy" id="27845"/>
    <lineage>
        <taxon>Eukaryota</taxon>
        <taxon>Metazoa</taxon>
        <taxon>Spiralia</taxon>
        <taxon>Lophotrochozoa</taxon>
        <taxon>Platyhelminthes</taxon>
        <taxon>Trematoda</taxon>
        <taxon>Digenea</taxon>
        <taxon>Plagiorchiida</taxon>
        <taxon>Echinostomata</taxon>
        <taxon>Echinostomatoidea</taxon>
        <taxon>Fasciolidae</taxon>
        <taxon>Fasciolopsis</taxon>
    </lineage>
</organism>
<protein>
    <recommendedName>
        <fullName evidence="1">E3 ubiquitin-protein ligase PPP1R11</fullName>
    </recommendedName>
    <alternativeName>
        <fullName evidence="2">Protein phosphatase 1 regulatory subunit 11</fullName>
    </alternativeName>
</protein>
<comment type="caution">
    <text evidence="4">The sequence shown here is derived from an EMBL/GenBank/DDBJ whole genome shotgun (WGS) entry which is preliminary data.</text>
</comment>
<dbReference type="GO" id="GO:0005634">
    <property type="term" value="C:nucleus"/>
    <property type="evidence" value="ECO:0007669"/>
    <property type="project" value="TreeGrafter"/>
</dbReference>
<dbReference type="PANTHER" id="PTHR20835">
    <property type="entry name" value="E3 UBIQUITIN-PROTEIN LIGASE PPP1R11-RELATED"/>
    <property type="match status" value="1"/>
</dbReference>
<keyword evidence="5" id="KW-1185">Reference proteome</keyword>
<feature type="region of interest" description="Disordered" evidence="3">
    <location>
        <begin position="73"/>
        <end position="158"/>
    </location>
</feature>
<name>A0A8E0RZY2_9TREM</name>